<dbReference type="InterPro" id="IPR025309">
    <property type="entry name" value="KTSC_dom"/>
</dbReference>
<protein>
    <submittedName>
        <fullName evidence="2">KTSC domain-containing protein</fullName>
    </submittedName>
</protein>
<sequence length="91" mass="10058">MTSLVPIAIQMDRVDSSQIHSIGHDAGSSTLAIRFKNKDGAPTSLYHYRNVSADDFAAFRDAESIGSHFYKHIKPFADKYPYVKVESAPVA</sequence>
<feature type="domain" description="KTSC" evidence="1">
    <location>
        <begin position="15"/>
        <end position="75"/>
    </location>
</feature>
<dbReference type="Proteomes" id="UP001056648">
    <property type="component" value="Chromosome 2"/>
</dbReference>
<name>A0ABY4VP61_9BURK</name>
<organism evidence="2 3">
    <name type="scientific">Cupriavidus gilardii</name>
    <dbReference type="NCBI Taxonomy" id="82541"/>
    <lineage>
        <taxon>Bacteria</taxon>
        <taxon>Pseudomonadati</taxon>
        <taxon>Pseudomonadota</taxon>
        <taxon>Betaproteobacteria</taxon>
        <taxon>Burkholderiales</taxon>
        <taxon>Burkholderiaceae</taxon>
        <taxon>Cupriavidus</taxon>
    </lineage>
</organism>
<accession>A0ABY4VP61</accession>
<dbReference type="EMBL" id="CP098736">
    <property type="protein sequence ID" value="USE79021.1"/>
    <property type="molecule type" value="Genomic_DNA"/>
</dbReference>
<keyword evidence="3" id="KW-1185">Reference proteome</keyword>
<evidence type="ECO:0000313" key="3">
    <source>
        <dbReference type="Proteomes" id="UP001056648"/>
    </source>
</evidence>
<proteinExistence type="predicted"/>
<dbReference type="RefSeq" id="WP_252252743.1">
    <property type="nucleotide sequence ID" value="NZ_CP098736.1"/>
</dbReference>
<evidence type="ECO:0000259" key="1">
    <source>
        <dbReference type="Pfam" id="PF13619"/>
    </source>
</evidence>
<gene>
    <name evidence="2" type="ORF">NDR89_20505</name>
</gene>
<dbReference type="Pfam" id="PF13619">
    <property type="entry name" value="KTSC"/>
    <property type="match status" value="1"/>
</dbReference>
<evidence type="ECO:0000313" key="2">
    <source>
        <dbReference type="EMBL" id="USE79021.1"/>
    </source>
</evidence>
<reference evidence="2" key="1">
    <citation type="submission" date="2022-06" db="EMBL/GenBank/DDBJ databases">
        <title>Complete genome sequence and characterization of Cupriavidus gilardii QJ1 isolated from contaminating cells.</title>
        <authorList>
            <person name="Qi J."/>
        </authorList>
    </citation>
    <scope>NUCLEOTIDE SEQUENCE</scope>
    <source>
        <strain evidence="2">QJ1</strain>
    </source>
</reference>